<reference evidence="2" key="1">
    <citation type="journal article" date="2017" name="Front. Plant Sci.">
        <title>Climate Clever Clovers: New Paradigm to Reduce the Environmental Footprint of Ruminants by Breeding Low Methanogenic Forages Utilizing Haplotype Variation.</title>
        <authorList>
            <person name="Kaur P."/>
            <person name="Appels R."/>
            <person name="Bayer P.E."/>
            <person name="Keeble-Gagnere G."/>
            <person name="Wang J."/>
            <person name="Hirakawa H."/>
            <person name="Shirasawa K."/>
            <person name="Vercoe P."/>
            <person name="Stefanova K."/>
            <person name="Durmic Z."/>
            <person name="Nichols P."/>
            <person name="Revell C."/>
            <person name="Isobe S.N."/>
            <person name="Edwards D."/>
            <person name="Erskine W."/>
        </authorList>
    </citation>
    <scope>NUCLEOTIDE SEQUENCE [LARGE SCALE GENOMIC DNA]</scope>
    <source>
        <strain evidence="2">cv. Daliak</strain>
    </source>
</reference>
<name>A0A2Z6N9I6_TRISU</name>
<gene>
    <name evidence="1" type="ORF">TSUD_71630</name>
</gene>
<dbReference type="Proteomes" id="UP000242715">
    <property type="component" value="Unassembled WGS sequence"/>
</dbReference>
<dbReference type="PANTHER" id="PTHR31513:SF10">
    <property type="entry name" value="TYROSINE-PROTEIN KINASE EPHRIN TYPE A_B RECEPTOR-LIKE DOMAIN-CONTAINING PROTEIN"/>
    <property type="match status" value="1"/>
</dbReference>
<dbReference type="AlphaFoldDB" id="A0A2Z6N9I6"/>
<accession>A0A2Z6N9I6</accession>
<sequence length="232" mass="24353">MILIVGGQGSPSGGEDGGGGMVHFHWSNILLGDECITFASVKGNIITRGGYGGGLPCPPTIDIMENSPSVNVSTNKRTVPPEPPLGPICLTSYHLAFLRLLQRILHQISANHSKSNLTMSGSLRSDGESFGEGIRSQNGRTSIIVPGGGSSGTVLVFVRTLVLGDQSSMILIVGGQGSPSGGEDGGGGRVHFHWSNILLGDECITLASVKGNIITRGGLWWRSGSSWKKWIY</sequence>
<dbReference type="PANTHER" id="PTHR31513">
    <property type="entry name" value="EPHRIN TYPE-B RECEPTOR"/>
    <property type="match status" value="1"/>
</dbReference>
<organism evidence="1 2">
    <name type="scientific">Trifolium subterraneum</name>
    <name type="common">Subterranean clover</name>
    <dbReference type="NCBI Taxonomy" id="3900"/>
    <lineage>
        <taxon>Eukaryota</taxon>
        <taxon>Viridiplantae</taxon>
        <taxon>Streptophyta</taxon>
        <taxon>Embryophyta</taxon>
        <taxon>Tracheophyta</taxon>
        <taxon>Spermatophyta</taxon>
        <taxon>Magnoliopsida</taxon>
        <taxon>eudicotyledons</taxon>
        <taxon>Gunneridae</taxon>
        <taxon>Pentapetalae</taxon>
        <taxon>rosids</taxon>
        <taxon>fabids</taxon>
        <taxon>Fabales</taxon>
        <taxon>Fabaceae</taxon>
        <taxon>Papilionoideae</taxon>
        <taxon>50 kb inversion clade</taxon>
        <taxon>NPAAA clade</taxon>
        <taxon>Hologalegina</taxon>
        <taxon>IRL clade</taxon>
        <taxon>Trifolieae</taxon>
        <taxon>Trifolium</taxon>
    </lineage>
</organism>
<evidence type="ECO:0000313" key="1">
    <source>
        <dbReference type="EMBL" id="GAU32615.1"/>
    </source>
</evidence>
<evidence type="ECO:0000313" key="2">
    <source>
        <dbReference type="Proteomes" id="UP000242715"/>
    </source>
</evidence>
<proteinExistence type="predicted"/>
<keyword evidence="2" id="KW-1185">Reference proteome</keyword>
<protein>
    <submittedName>
        <fullName evidence="1">Uncharacterized protein</fullName>
    </submittedName>
</protein>
<dbReference type="EMBL" id="DF973499">
    <property type="protein sequence ID" value="GAU32615.1"/>
    <property type="molecule type" value="Genomic_DNA"/>
</dbReference>